<feature type="chain" id="PRO_5037412041" evidence="3">
    <location>
        <begin position="21"/>
        <end position="340"/>
    </location>
</feature>
<dbReference type="Pfam" id="PF13416">
    <property type="entry name" value="SBP_bac_8"/>
    <property type="match status" value="1"/>
</dbReference>
<dbReference type="GO" id="GO:0030975">
    <property type="term" value="F:thiamine binding"/>
    <property type="evidence" value="ECO:0007669"/>
    <property type="project" value="TreeGrafter"/>
</dbReference>
<evidence type="ECO:0000256" key="2">
    <source>
        <dbReference type="ARBA" id="ARBA00022764"/>
    </source>
</evidence>
<organism evidence="4 5">
    <name type="scientific">Pelagibacterium lentulum</name>
    <dbReference type="NCBI Taxonomy" id="2029865"/>
    <lineage>
        <taxon>Bacteria</taxon>
        <taxon>Pseudomonadati</taxon>
        <taxon>Pseudomonadota</taxon>
        <taxon>Alphaproteobacteria</taxon>
        <taxon>Hyphomicrobiales</taxon>
        <taxon>Devosiaceae</taxon>
        <taxon>Pelagibacterium</taxon>
    </lineage>
</organism>
<comment type="caution">
    <text evidence="4">The sequence shown here is derived from an EMBL/GenBank/DDBJ whole genome shotgun (WGS) entry which is preliminary data.</text>
</comment>
<keyword evidence="5" id="KW-1185">Reference proteome</keyword>
<dbReference type="CDD" id="cd13589">
    <property type="entry name" value="PBP2_polyamine_RpCGA009"/>
    <property type="match status" value="1"/>
</dbReference>
<protein>
    <submittedName>
        <fullName evidence="4">ABC transporter substrate-binding protein</fullName>
    </submittedName>
</protein>
<dbReference type="GO" id="GO:0015888">
    <property type="term" value="P:thiamine transport"/>
    <property type="evidence" value="ECO:0007669"/>
    <property type="project" value="TreeGrafter"/>
</dbReference>
<feature type="signal peptide" evidence="3">
    <location>
        <begin position="1"/>
        <end position="20"/>
    </location>
</feature>
<dbReference type="InterPro" id="IPR006059">
    <property type="entry name" value="SBP"/>
</dbReference>
<accession>A0A916RD61</accession>
<dbReference type="GO" id="GO:0030288">
    <property type="term" value="C:outer membrane-bounded periplasmic space"/>
    <property type="evidence" value="ECO:0007669"/>
    <property type="project" value="TreeGrafter"/>
</dbReference>
<dbReference type="Gene3D" id="3.40.190.10">
    <property type="entry name" value="Periplasmic binding protein-like II"/>
    <property type="match status" value="2"/>
</dbReference>
<dbReference type="PANTHER" id="PTHR30006">
    <property type="entry name" value="THIAMINE-BINDING PERIPLASMIC PROTEIN-RELATED"/>
    <property type="match status" value="1"/>
</dbReference>
<keyword evidence="1 3" id="KW-0732">Signal</keyword>
<name>A0A916RD61_9HYPH</name>
<dbReference type="EMBL" id="BMKB01000002">
    <property type="protein sequence ID" value="GGA46297.1"/>
    <property type="molecule type" value="Genomic_DNA"/>
</dbReference>
<dbReference type="AlphaFoldDB" id="A0A916RD61"/>
<proteinExistence type="predicted"/>
<dbReference type="SUPFAM" id="SSF53850">
    <property type="entry name" value="Periplasmic binding protein-like II"/>
    <property type="match status" value="1"/>
</dbReference>
<dbReference type="GO" id="GO:0030976">
    <property type="term" value="F:thiamine pyrophosphate binding"/>
    <property type="evidence" value="ECO:0007669"/>
    <property type="project" value="TreeGrafter"/>
</dbReference>
<dbReference type="PANTHER" id="PTHR30006:SF2">
    <property type="entry name" value="ABC TRANSPORTER SUBSTRATE-BINDING PROTEIN"/>
    <property type="match status" value="1"/>
</dbReference>
<reference evidence="4 5" key="1">
    <citation type="journal article" date="2014" name="Int. J. Syst. Evol. Microbiol.">
        <title>Complete genome sequence of Corynebacterium casei LMG S-19264T (=DSM 44701T), isolated from a smear-ripened cheese.</title>
        <authorList>
            <consortium name="US DOE Joint Genome Institute (JGI-PGF)"/>
            <person name="Walter F."/>
            <person name="Albersmeier A."/>
            <person name="Kalinowski J."/>
            <person name="Ruckert C."/>
        </authorList>
    </citation>
    <scope>NUCLEOTIDE SEQUENCE [LARGE SCALE GENOMIC DNA]</scope>
    <source>
        <strain evidence="4 5">CGMCC 1.15896</strain>
    </source>
</reference>
<dbReference type="OrthoDB" id="9766989at2"/>
<dbReference type="Proteomes" id="UP000596977">
    <property type="component" value="Unassembled WGS sequence"/>
</dbReference>
<evidence type="ECO:0000256" key="1">
    <source>
        <dbReference type="ARBA" id="ARBA00022729"/>
    </source>
</evidence>
<evidence type="ECO:0000256" key="3">
    <source>
        <dbReference type="SAM" id="SignalP"/>
    </source>
</evidence>
<sequence>MYSALVLASASALMVSTVFGQSLTINSFGGAYEDAHRKCVIAPFEDATGSTVEIVTAYSADALARLRAQRDAPEFDVVHFSGGQEIVAAQEGLLLPIDEASLVNAGDLYDIARSNLEGGEGPAYSIAAIGLVYNVEKTPQAPQSWVDVLDPIYGRHLVLTDISNAYGMLGFLMINQINGGDLGNIEPGLDAVAELLDGGAVVVSTSPELQRAFAEGDAWLAPYASDYAFTLRSSGLPANFAQAAEGAPASFITASLVVGRDNKDLALQFIDMSISKEAQECFAHELRYSPTNMTVELPDAVAADVAYGAGAASGLLRFDPTVIEANRSDWVDMWNRTISR</sequence>
<dbReference type="RefSeq" id="WP_127073989.1">
    <property type="nucleotide sequence ID" value="NZ_BMKB01000002.1"/>
</dbReference>
<evidence type="ECO:0000313" key="5">
    <source>
        <dbReference type="Proteomes" id="UP000596977"/>
    </source>
</evidence>
<gene>
    <name evidence="4" type="ORF">GCM10011499_15060</name>
</gene>
<keyword evidence="2" id="KW-0574">Periplasm</keyword>
<evidence type="ECO:0000313" key="4">
    <source>
        <dbReference type="EMBL" id="GGA46297.1"/>
    </source>
</evidence>